<dbReference type="Pfam" id="PF22938">
    <property type="entry name" value="Integrase_p58_C"/>
    <property type="match status" value="1"/>
</dbReference>
<dbReference type="GO" id="GO:0015074">
    <property type="term" value="P:DNA integration"/>
    <property type="evidence" value="ECO:0007669"/>
    <property type="project" value="InterPro"/>
</dbReference>
<dbReference type="GO" id="GO:0004190">
    <property type="term" value="F:aspartic-type endopeptidase activity"/>
    <property type="evidence" value="ECO:0007669"/>
    <property type="project" value="InterPro"/>
</dbReference>
<dbReference type="InterPro" id="IPR036397">
    <property type="entry name" value="RNaseH_sf"/>
</dbReference>
<evidence type="ECO:0000313" key="5">
    <source>
        <dbReference type="EMBL" id="KAK0156563.1"/>
    </source>
</evidence>
<feature type="domain" description="Integrase catalytic" evidence="4">
    <location>
        <begin position="761"/>
        <end position="919"/>
    </location>
</feature>
<dbReference type="SUPFAM" id="SSF53098">
    <property type="entry name" value="Ribonuclease H-like"/>
    <property type="match status" value="2"/>
</dbReference>
<dbReference type="FunFam" id="1.10.340.70:FF:000001">
    <property type="entry name" value="Retrovirus-related Pol polyprotein from transposon gypsy-like Protein"/>
    <property type="match status" value="2"/>
</dbReference>
<dbReference type="PANTHER" id="PTHR46888">
    <property type="entry name" value="ZINC KNUCKLE DOMAINCONTAINING PROTEIN-RELATED"/>
    <property type="match status" value="1"/>
</dbReference>
<evidence type="ECO:0000256" key="1">
    <source>
        <dbReference type="ARBA" id="ARBA00039658"/>
    </source>
</evidence>
<dbReference type="GO" id="GO:0008270">
    <property type="term" value="F:zinc ion binding"/>
    <property type="evidence" value="ECO:0007669"/>
    <property type="project" value="InterPro"/>
</dbReference>
<sequence>MATINEFIDNPDAALLPSFNKDQLIELATHYGVTLSYDIKRRKPSVLNVLIEGLANKGIISENLPAQPEGSDDSDAQTDDAQGGQPSTPTKPLSKAPPVPKSPRPISNIQELQLRKDLEELELRREELAFHRALKLQELKVQAREQELASQLEIAKLQLEAKKDGVDIPLRPSFDVARHIKLVPQFVEKDVDRYFIHFERVATSLSWPRYAWPLLLQCVLVGRAQQVYSSLSVDQSADYEGVKGAILRAYELVPEAYRQRFRRYLKTDRQMLVEFAREKEQLFMRWCAAQNVTEYKPLVQLILMEEFKDCLPDAVAMYVSEQRAVSLERAAVLADEYTLTHKVRDKPRKVDTVARVNSPPRSSSQRQFGANTNSDVTCNYCKKPGHVVAECMTLKKKNAKSAGLITAKSKPQQIPSVSWEVECDQSEAYKPFVRIGYVSLPGSVNLTPVRILRDTGASQSMIIEGVLPLSQETALGSSVLVRGIGMTFIPVPLHTIQLKSDLVSDRVVVGVRPSLPVAGIDFLLGNDIGGGDIWGKSVELPEVVAMPLSPAEDECGKQFPDVFPSCAVTRAMSKNTNIFEDVQDTFLADLNSDEEVTVSNTSEPVSSALDRPDQSQWQTQNAKIPVKRAELIKNQLEDENLKSSFASACPSIKLVSQPQGYFLREGVLMRKWMPRNVPDDWQAISQIVVPTSYRGQILQVAHDAAAGHLGVTKTYDRVLRHFYWPGLKKDVRYFCKTCHICQVIGKPNQKIPPAPLYPVPVIKDPFEHIVIDCVGPLPRSTSGYLYLFTMMCINTRFPEAVPLRKITTKAVVQAMIKFFSFVGLPRVVQSDRGSNFTSRVFARVLKQLKVEHNISSAFHPESQGALERFHQTFKSMLKAYCLELGKSWEQGVPWLLLAVREVVQESTGFSPAELVFCHTPRGPLAVLKDTWLTESNPRTVLHHVCDIRSRLFTAREMAKKHLQSTQVKMKKRFDAKARMRAFKPGDKVLALLPVPGSSLQSRFSGPYTIDRQVSDRDYVITTPERRQTTRLTHVNMLKPYFEREGGPKALSEVLKQSPEQGTAVMLSSLEGTVEDDLTDPSRSAPVGRLENSEMLAKLPDLLSYLTPSESRDIRRLINDYQNLFRDVPSQTNVLEHDIDKEQLFMRWCAAQDVTEYKPLVQLILMEEFKDCLPDAVAMYVSEQRAVSLERAAVLADEYTLTHKVRDKPRKVDTVARVNSPPRSSSQRQFGANTNSDVTCNYCKKPGHVVAECMTLKKKNAKSAGLITAKSKPQQIPSVSWEVECDQSEAYKPFVRIGYVSLPGSVNLMPVRILRDTGASQSMIIEGVLPLSQETALGSSVLVRGIGMTFIPVPLHTIQLKSDLVSDRVVVGVRPSLPVAGIDFLLGNDIGGGDIWGKSVELPEVVAMPLSPAEDECGKQFPDVFPSCAVTRAMSKNTNIFEDVQDTFLADLNSDEEVTVSNTSEPVSSALDRPDQSQWQTQNAKIPVIRAELIKNQLEDENLKSSFASACPSIELVSQPQGYFLREGVLMRKWMPRNVPDDWQAVSQIVVPTSYRGQILQVAHDAAAGHLGVTKTYDRVLRHFYWPGLKKDVRYFCKTCHICQVIGKPNQKIPPAPLYPVPVIKDPFEHIVIDCVGPLPRSTSGYLYLFTMMCINTRFPEAVPLRKITTKAVVQAMIKFFSFVGLPRVVQSDRGSNFTSCVFARVLKQLKVEHNISSAFHPESQGALERFHQTFKSMLKDYCLELGKSWEQGRK</sequence>
<feature type="compositionally biased region" description="Polar residues" evidence="2">
    <location>
        <begin position="359"/>
        <end position="370"/>
    </location>
</feature>
<dbReference type="Pfam" id="PF17921">
    <property type="entry name" value="Integrase_H2C2"/>
    <property type="match status" value="2"/>
</dbReference>
<dbReference type="PROSITE" id="PS50994">
    <property type="entry name" value="INTEGRASE"/>
    <property type="match status" value="2"/>
</dbReference>
<dbReference type="Gene3D" id="1.10.340.70">
    <property type="match status" value="2"/>
</dbReference>
<dbReference type="GO" id="GO:0003676">
    <property type="term" value="F:nucleic acid binding"/>
    <property type="evidence" value="ECO:0007669"/>
    <property type="project" value="InterPro"/>
</dbReference>
<dbReference type="Pfam" id="PF02023">
    <property type="entry name" value="SCAN"/>
    <property type="match status" value="1"/>
</dbReference>
<dbReference type="EMBL" id="JAOPHQ010000002">
    <property type="protein sequence ID" value="KAK0156563.1"/>
    <property type="molecule type" value="Genomic_DNA"/>
</dbReference>
<reference evidence="5" key="1">
    <citation type="journal article" date="2023" name="Front. Mar. Sci.">
        <title>A new Merluccius polli reference genome to investigate the effects of global change in West African waters.</title>
        <authorList>
            <person name="Mateo J.L."/>
            <person name="Blanco-Fernandez C."/>
            <person name="Garcia-Vazquez E."/>
            <person name="Machado-Schiaffino G."/>
        </authorList>
    </citation>
    <scope>NUCLEOTIDE SEQUENCE</scope>
    <source>
        <strain evidence="5">C29</strain>
        <tissue evidence="5">Fin</tissue>
    </source>
</reference>
<dbReference type="InterPro" id="IPR054465">
    <property type="entry name" value="Integrase_p58-like_C"/>
</dbReference>
<dbReference type="Gene3D" id="3.30.420.10">
    <property type="entry name" value="Ribonuclease H-like superfamily/Ribonuclease H"/>
    <property type="match status" value="2"/>
</dbReference>
<feature type="region of interest" description="Disordered" evidence="2">
    <location>
        <begin position="349"/>
        <end position="370"/>
    </location>
</feature>
<dbReference type="InterPro" id="IPR041588">
    <property type="entry name" value="Integrase_H2C2"/>
</dbReference>
<evidence type="ECO:0000259" key="4">
    <source>
        <dbReference type="PROSITE" id="PS50994"/>
    </source>
</evidence>
<dbReference type="FunFam" id="3.30.420.10:FF:000032">
    <property type="entry name" value="Retrovirus-related Pol polyprotein from transposon 297-like Protein"/>
    <property type="match status" value="2"/>
</dbReference>
<dbReference type="InterPro" id="IPR001995">
    <property type="entry name" value="Peptidase_A2_cat"/>
</dbReference>
<evidence type="ECO:0000313" key="6">
    <source>
        <dbReference type="Proteomes" id="UP001174136"/>
    </source>
</evidence>
<accession>A0AA47NCK5</accession>
<evidence type="ECO:0000259" key="3">
    <source>
        <dbReference type="PROSITE" id="PS50175"/>
    </source>
</evidence>
<evidence type="ECO:0000256" key="2">
    <source>
        <dbReference type="SAM" id="MobiDB-lite"/>
    </source>
</evidence>
<dbReference type="PANTHER" id="PTHR46888:SF13">
    <property type="entry name" value="RIBONUCLEASE H"/>
    <property type="match status" value="1"/>
</dbReference>
<feature type="region of interest" description="Disordered" evidence="2">
    <location>
        <begin position="62"/>
        <end position="109"/>
    </location>
</feature>
<feature type="domain" description="Peptidase A2" evidence="3">
    <location>
        <begin position="449"/>
        <end position="485"/>
    </location>
</feature>
<dbReference type="SMART" id="SM00343">
    <property type="entry name" value="ZnF_C2HC"/>
    <property type="match status" value="2"/>
</dbReference>
<keyword evidence="6" id="KW-1185">Reference proteome</keyword>
<dbReference type="InterPro" id="IPR003309">
    <property type="entry name" value="SCAN_dom"/>
</dbReference>
<dbReference type="Proteomes" id="UP001174136">
    <property type="component" value="Unassembled WGS sequence"/>
</dbReference>
<feature type="region of interest" description="Disordered" evidence="2">
    <location>
        <begin position="1210"/>
        <end position="1231"/>
    </location>
</feature>
<proteinExistence type="predicted"/>
<dbReference type="SUPFAM" id="SSF47353">
    <property type="entry name" value="Retrovirus capsid dimerization domain-like"/>
    <property type="match status" value="2"/>
</dbReference>
<dbReference type="InterPro" id="IPR012337">
    <property type="entry name" value="RNaseH-like_sf"/>
</dbReference>
<name>A0AA47NCK5_MERPO</name>
<dbReference type="InterPro" id="IPR038269">
    <property type="entry name" value="SCAN_sf"/>
</dbReference>
<dbReference type="GO" id="GO:0006508">
    <property type="term" value="P:proteolysis"/>
    <property type="evidence" value="ECO:0007669"/>
    <property type="project" value="InterPro"/>
</dbReference>
<protein>
    <recommendedName>
        <fullName evidence="1">Gypsy retrotransposon integrase-like protein 1</fullName>
    </recommendedName>
</protein>
<organism evidence="5 6">
    <name type="scientific">Merluccius polli</name>
    <name type="common">Benguela hake</name>
    <name type="synonym">Merluccius cadenati</name>
    <dbReference type="NCBI Taxonomy" id="89951"/>
    <lineage>
        <taxon>Eukaryota</taxon>
        <taxon>Metazoa</taxon>
        <taxon>Chordata</taxon>
        <taxon>Craniata</taxon>
        <taxon>Vertebrata</taxon>
        <taxon>Euteleostomi</taxon>
        <taxon>Actinopterygii</taxon>
        <taxon>Neopterygii</taxon>
        <taxon>Teleostei</taxon>
        <taxon>Neoteleostei</taxon>
        <taxon>Acanthomorphata</taxon>
        <taxon>Zeiogadaria</taxon>
        <taxon>Gadariae</taxon>
        <taxon>Gadiformes</taxon>
        <taxon>Gadoidei</taxon>
        <taxon>Merlucciidae</taxon>
        <taxon>Merluccius</taxon>
    </lineage>
</organism>
<dbReference type="InterPro" id="IPR001878">
    <property type="entry name" value="Znf_CCHC"/>
</dbReference>
<feature type="domain" description="Peptidase A2" evidence="3">
    <location>
        <begin position="1310"/>
        <end position="1346"/>
    </location>
</feature>
<feature type="domain" description="Integrase catalytic" evidence="4">
    <location>
        <begin position="1622"/>
        <end position="1754"/>
    </location>
</feature>
<feature type="compositionally biased region" description="Polar residues" evidence="2">
    <location>
        <begin position="1220"/>
        <end position="1231"/>
    </location>
</feature>
<dbReference type="InterPro" id="IPR001584">
    <property type="entry name" value="Integrase_cat-core"/>
</dbReference>
<dbReference type="PROSITE" id="PS50175">
    <property type="entry name" value="ASP_PROT_RETROV"/>
    <property type="match status" value="2"/>
</dbReference>
<gene>
    <name evidence="5" type="primary">POL_0</name>
    <name evidence="5" type="ORF">N1851_000141</name>
</gene>
<dbReference type="Gene3D" id="1.10.4020.10">
    <property type="entry name" value="DNA breaking-rejoining enzymes"/>
    <property type="match status" value="2"/>
</dbReference>
<comment type="caution">
    <text evidence="5">The sequence shown here is derived from an EMBL/GenBank/DDBJ whole genome shotgun (WGS) entry which is preliminary data.</text>
</comment>
<dbReference type="Pfam" id="PF00665">
    <property type="entry name" value="rve"/>
    <property type="match status" value="2"/>
</dbReference>
<feature type="region of interest" description="Disordered" evidence="2">
    <location>
        <begin position="597"/>
        <end position="620"/>
    </location>
</feature>